<name>A0A3G9G1B1_9CAUL</name>
<proteinExistence type="inferred from homology"/>
<evidence type="ECO:0000256" key="3">
    <source>
        <dbReference type="ARBA" id="ARBA00022603"/>
    </source>
</evidence>
<feature type="binding site" evidence="6">
    <location>
        <position position="157"/>
    </location>
    <ligand>
        <name>S-adenosyl-L-methionine</name>
        <dbReference type="ChEBI" id="CHEBI:59789"/>
    </ligand>
</feature>
<keyword evidence="4 6" id="KW-0808">Transferase</keyword>
<evidence type="ECO:0000256" key="5">
    <source>
        <dbReference type="ARBA" id="ARBA00022691"/>
    </source>
</evidence>
<sequence length="290" mass="31752">MTYNPQQIIAKGPRLVAETAAEAIDNDAWLEGATYSILEEDEDRNIWRIDAFPTTEEEDQRLQELLAGYPELVVTADQLADADWLAMALSGLPPVRAGRFFVYGIHDRGKKPLNAVNLRIEAGAAFGTGHHGTTVGCLWAYNDLLKKHRYERVLDVGAGTGVLAIAAAKTGTKYAVGTDIDAISVRISNENAKLNAAAARFVWANGLNHKDVRKDAPYDLVFANILARPLVGLSQSIKTALKPGGTVILSGLLRTQERFVKAAYLSKGFRVVRRIHRDAWCTLVMQRGGQ</sequence>
<evidence type="ECO:0000313" key="8">
    <source>
        <dbReference type="Proteomes" id="UP000278756"/>
    </source>
</evidence>
<comment type="subcellular location">
    <subcellularLocation>
        <location evidence="6">Cytoplasm</location>
    </subcellularLocation>
</comment>
<feature type="binding site" evidence="6">
    <location>
        <position position="179"/>
    </location>
    <ligand>
        <name>S-adenosyl-L-methionine</name>
        <dbReference type="ChEBI" id="CHEBI:59789"/>
    </ligand>
</feature>
<dbReference type="InterPro" id="IPR029063">
    <property type="entry name" value="SAM-dependent_MTases_sf"/>
</dbReference>
<dbReference type="AlphaFoldDB" id="A0A3G9G1B1"/>
<dbReference type="InterPro" id="IPR004498">
    <property type="entry name" value="Ribosomal_PrmA_MeTrfase"/>
</dbReference>
<dbReference type="GO" id="GO:0016279">
    <property type="term" value="F:protein-lysine N-methyltransferase activity"/>
    <property type="evidence" value="ECO:0007669"/>
    <property type="project" value="RHEA"/>
</dbReference>
<dbReference type="EMBL" id="AP018827">
    <property type="protein sequence ID" value="BBF79645.1"/>
    <property type="molecule type" value="Genomic_DNA"/>
</dbReference>
<reference evidence="8" key="2">
    <citation type="journal article" date="2017" name="Plant Physiol. Biochem.">
        <title>Differential oxidative and antioxidative response of duckweed Lemna minor toward plant growth promoting/inhibiting bacteria.</title>
        <authorList>
            <person name="Ishizawa H."/>
            <person name="Kuroda M."/>
            <person name="Morikawa M."/>
            <person name="Ike M."/>
        </authorList>
    </citation>
    <scope>NUCLEOTIDE SEQUENCE [LARGE SCALE GENOMIC DNA]</scope>
    <source>
        <strain evidence="8">M6</strain>
    </source>
</reference>
<evidence type="ECO:0000313" key="7">
    <source>
        <dbReference type="EMBL" id="BBF79645.1"/>
    </source>
</evidence>
<dbReference type="SUPFAM" id="SSF53335">
    <property type="entry name" value="S-adenosyl-L-methionine-dependent methyltransferases"/>
    <property type="match status" value="1"/>
</dbReference>
<dbReference type="PANTHER" id="PTHR43648:SF1">
    <property type="entry name" value="ELECTRON TRANSFER FLAVOPROTEIN BETA SUBUNIT LYSINE METHYLTRANSFERASE"/>
    <property type="match status" value="1"/>
</dbReference>
<protein>
    <recommendedName>
        <fullName evidence="6">Ribosomal protein L11 methyltransferase</fullName>
        <shortName evidence="6">L11 Mtase</shortName>
        <ecNumber evidence="6">2.1.1.-</ecNumber>
    </recommendedName>
</protein>
<dbReference type="GO" id="GO:0032259">
    <property type="term" value="P:methylation"/>
    <property type="evidence" value="ECO:0007669"/>
    <property type="project" value="UniProtKB-KW"/>
</dbReference>
<evidence type="ECO:0000256" key="4">
    <source>
        <dbReference type="ARBA" id="ARBA00022679"/>
    </source>
</evidence>
<dbReference type="Pfam" id="PF06325">
    <property type="entry name" value="PrmA"/>
    <property type="match status" value="1"/>
</dbReference>
<keyword evidence="7" id="KW-0689">Ribosomal protein</keyword>
<comment type="catalytic activity">
    <reaction evidence="6">
        <text>L-lysyl-[protein] + 3 S-adenosyl-L-methionine = N(6),N(6),N(6)-trimethyl-L-lysyl-[protein] + 3 S-adenosyl-L-homocysteine + 3 H(+)</text>
        <dbReference type="Rhea" id="RHEA:54192"/>
        <dbReference type="Rhea" id="RHEA-COMP:9752"/>
        <dbReference type="Rhea" id="RHEA-COMP:13826"/>
        <dbReference type="ChEBI" id="CHEBI:15378"/>
        <dbReference type="ChEBI" id="CHEBI:29969"/>
        <dbReference type="ChEBI" id="CHEBI:57856"/>
        <dbReference type="ChEBI" id="CHEBI:59789"/>
        <dbReference type="ChEBI" id="CHEBI:61961"/>
    </reaction>
</comment>
<dbReference type="GO" id="GO:0005840">
    <property type="term" value="C:ribosome"/>
    <property type="evidence" value="ECO:0007669"/>
    <property type="project" value="UniProtKB-KW"/>
</dbReference>
<dbReference type="GO" id="GO:0005737">
    <property type="term" value="C:cytoplasm"/>
    <property type="evidence" value="ECO:0007669"/>
    <property type="project" value="UniProtKB-SubCell"/>
</dbReference>
<dbReference type="Proteomes" id="UP000278756">
    <property type="component" value="Chromosome 1"/>
</dbReference>
<keyword evidence="7" id="KW-0687">Ribonucleoprotein</keyword>
<comment type="function">
    <text evidence="6">Methylates ribosomal protein L11.</text>
</comment>
<accession>A0A3G9G1B1</accession>
<dbReference type="Gene3D" id="3.40.50.150">
    <property type="entry name" value="Vaccinia Virus protein VP39"/>
    <property type="match status" value="1"/>
</dbReference>
<reference evidence="8" key="1">
    <citation type="journal article" date="2017" name="Biotechnol. Biofuels">
        <title>Evaluation of environmental bacterial communities as a factor affecting the growth of duckweed Lemna minor.</title>
        <authorList>
            <person name="Ishizawa H."/>
            <person name="Kuroda M."/>
            <person name="Morikawa M."/>
            <person name="Ike M."/>
        </authorList>
    </citation>
    <scope>NUCLEOTIDE SEQUENCE [LARGE SCALE GENOMIC DNA]</scope>
    <source>
        <strain evidence="8">M6</strain>
    </source>
</reference>
<dbReference type="OrthoDB" id="9785995at2"/>
<comment type="similarity">
    <text evidence="1 6">Belongs to the methyltransferase superfamily. PrmA family.</text>
</comment>
<feature type="binding site" evidence="6">
    <location>
        <position position="134"/>
    </location>
    <ligand>
        <name>S-adenosyl-L-methionine</name>
        <dbReference type="ChEBI" id="CHEBI:59789"/>
    </ligand>
</feature>
<dbReference type="HAMAP" id="MF_00735">
    <property type="entry name" value="Methyltr_PrmA"/>
    <property type="match status" value="1"/>
</dbReference>
<feature type="binding site" evidence="6">
    <location>
        <position position="224"/>
    </location>
    <ligand>
        <name>S-adenosyl-L-methionine</name>
        <dbReference type="ChEBI" id="CHEBI:59789"/>
    </ligand>
</feature>
<keyword evidence="5 6" id="KW-0949">S-adenosyl-L-methionine</keyword>
<gene>
    <name evidence="6" type="primary">prmA</name>
    <name evidence="7" type="ORF">EM6_0214</name>
</gene>
<dbReference type="EC" id="2.1.1.-" evidence="6"/>
<dbReference type="PIRSF" id="PIRSF000401">
    <property type="entry name" value="RPL11_MTase"/>
    <property type="match status" value="1"/>
</dbReference>
<keyword evidence="3 6" id="KW-0489">Methyltransferase</keyword>
<keyword evidence="2 6" id="KW-0963">Cytoplasm</keyword>
<organism evidence="7 8">
    <name type="scientific">Asticcacaulis excentricus</name>
    <dbReference type="NCBI Taxonomy" id="78587"/>
    <lineage>
        <taxon>Bacteria</taxon>
        <taxon>Pseudomonadati</taxon>
        <taxon>Pseudomonadota</taxon>
        <taxon>Alphaproteobacteria</taxon>
        <taxon>Caulobacterales</taxon>
        <taxon>Caulobacteraceae</taxon>
        <taxon>Asticcacaulis</taxon>
    </lineage>
</organism>
<dbReference type="CDD" id="cd02440">
    <property type="entry name" value="AdoMet_MTases"/>
    <property type="match status" value="1"/>
</dbReference>
<evidence type="ECO:0000256" key="2">
    <source>
        <dbReference type="ARBA" id="ARBA00022490"/>
    </source>
</evidence>
<dbReference type="InterPro" id="IPR050078">
    <property type="entry name" value="Ribosomal_L11_MeTrfase_PrmA"/>
</dbReference>
<dbReference type="RefSeq" id="WP_126419636.1">
    <property type="nucleotide sequence ID" value="NZ_AP018827.1"/>
</dbReference>
<evidence type="ECO:0000256" key="1">
    <source>
        <dbReference type="ARBA" id="ARBA00009741"/>
    </source>
</evidence>
<evidence type="ECO:0000256" key="6">
    <source>
        <dbReference type="HAMAP-Rule" id="MF_00735"/>
    </source>
</evidence>
<dbReference type="PANTHER" id="PTHR43648">
    <property type="entry name" value="ELECTRON TRANSFER FLAVOPROTEIN BETA SUBUNIT LYSINE METHYLTRANSFERASE"/>
    <property type="match status" value="1"/>
</dbReference>